<keyword evidence="2" id="KW-0732">Signal</keyword>
<organism evidence="3 4">
    <name type="scientific">Penicillium bovifimosum</name>
    <dbReference type="NCBI Taxonomy" id="126998"/>
    <lineage>
        <taxon>Eukaryota</taxon>
        <taxon>Fungi</taxon>
        <taxon>Dikarya</taxon>
        <taxon>Ascomycota</taxon>
        <taxon>Pezizomycotina</taxon>
        <taxon>Eurotiomycetes</taxon>
        <taxon>Eurotiomycetidae</taxon>
        <taxon>Eurotiales</taxon>
        <taxon>Aspergillaceae</taxon>
        <taxon>Penicillium</taxon>
    </lineage>
</organism>
<comment type="caution">
    <text evidence="3">The sequence shown here is derived from an EMBL/GenBank/DDBJ whole genome shotgun (WGS) entry which is preliminary data.</text>
</comment>
<feature type="compositionally biased region" description="Polar residues" evidence="1">
    <location>
        <begin position="263"/>
        <end position="274"/>
    </location>
</feature>
<evidence type="ECO:0000256" key="1">
    <source>
        <dbReference type="SAM" id="MobiDB-lite"/>
    </source>
</evidence>
<reference evidence="3" key="1">
    <citation type="submission" date="2022-11" db="EMBL/GenBank/DDBJ databases">
        <authorList>
            <person name="Petersen C."/>
        </authorList>
    </citation>
    <scope>NUCLEOTIDE SEQUENCE</scope>
    <source>
        <strain evidence="3">IBT 22155</strain>
    </source>
</reference>
<accession>A0A9W9GVK5</accession>
<dbReference type="Proteomes" id="UP001149079">
    <property type="component" value="Unassembled WGS sequence"/>
</dbReference>
<evidence type="ECO:0000313" key="3">
    <source>
        <dbReference type="EMBL" id="KAJ5130029.1"/>
    </source>
</evidence>
<proteinExistence type="predicted"/>
<keyword evidence="4" id="KW-1185">Reference proteome</keyword>
<feature type="region of interest" description="Disordered" evidence="1">
    <location>
        <begin position="233"/>
        <end position="323"/>
    </location>
</feature>
<dbReference type="OrthoDB" id="25896at2759"/>
<feature type="signal peptide" evidence="2">
    <location>
        <begin position="1"/>
        <end position="19"/>
    </location>
</feature>
<protein>
    <submittedName>
        <fullName evidence="3">Uncharacterized protein</fullName>
    </submittedName>
</protein>
<feature type="region of interest" description="Disordered" evidence="1">
    <location>
        <begin position="355"/>
        <end position="387"/>
    </location>
</feature>
<feature type="compositionally biased region" description="Low complexity" evidence="1">
    <location>
        <begin position="361"/>
        <end position="376"/>
    </location>
</feature>
<gene>
    <name evidence="3" type="ORF">N7515_006068</name>
</gene>
<name>A0A9W9GVK5_9EURO</name>
<feature type="chain" id="PRO_5040890348" evidence="2">
    <location>
        <begin position="20"/>
        <end position="562"/>
    </location>
</feature>
<dbReference type="AlphaFoldDB" id="A0A9W9GVK5"/>
<sequence>MSGAEVIAVVACVAAVVSAYSDGTRMFQAIRKKYREKRRQSDQSDRELEWSLRRSPHEIESRFHQYRQELGPRYKEYDDGDSIAREQMKDIIIKLQGAMLKHLREAQERGTTLDLMALQIESEQGRVRTLVVLGDLYQRLARPSPVPTFFSMSIDPTYRHEELFGHGYFPHSPDAYLPPAGPSSSGYPFATRGLIREEICVSPTEAFERPREPEHWSPTRRRWSSGFGSVMNNMSDRLHHRPSRESTPSFASPSSAPDRESGFFQQNRVQTLWPSSPEPIPELDVRPATPKREPVPRLSLFPHDELSGNPWAPDSDDENDSAYNKETNHHLSQLHNNPISAPTIASTDAYTAPLSAPSIASTDSTRSNPSTTSSTDPPHKAIRPLWPPSKTNNYLGFCKGAWKVHAGFGGFKIYREPGTGYYTQRSWLRCAKCAFEAPLAPGKSSSHNPQFEDSIRTHKRTGVRYRYEFLAKSHVPCKRDSAAHFSPNTPRGAFCCVFCCAMAQGSTQVFGNLDTFMAHLAEQHWEVEGGTLAVLPSTKCIIGRVAHDSEYFDVNIPPARNG</sequence>
<dbReference type="EMBL" id="JAPQKL010000005">
    <property type="protein sequence ID" value="KAJ5130029.1"/>
    <property type="molecule type" value="Genomic_DNA"/>
</dbReference>
<dbReference type="RefSeq" id="XP_056520408.1">
    <property type="nucleotide sequence ID" value="XM_056666812.1"/>
</dbReference>
<evidence type="ECO:0000256" key="2">
    <source>
        <dbReference type="SAM" id="SignalP"/>
    </source>
</evidence>
<feature type="compositionally biased region" description="Low complexity" evidence="1">
    <location>
        <begin position="245"/>
        <end position="256"/>
    </location>
</feature>
<dbReference type="GeneID" id="81405982"/>
<reference evidence="3" key="2">
    <citation type="journal article" date="2023" name="IMA Fungus">
        <title>Comparative genomic study of the Penicillium genus elucidates a diverse pangenome and 15 lateral gene transfer events.</title>
        <authorList>
            <person name="Petersen C."/>
            <person name="Sorensen T."/>
            <person name="Nielsen M.R."/>
            <person name="Sondergaard T.E."/>
            <person name="Sorensen J.L."/>
            <person name="Fitzpatrick D.A."/>
            <person name="Frisvad J.C."/>
            <person name="Nielsen K.L."/>
        </authorList>
    </citation>
    <scope>NUCLEOTIDE SEQUENCE</scope>
    <source>
        <strain evidence="3">IBT 22155</strain>
    </source>
</reference>
<evidence type="ECO:0000313" key="4">
    <source>
        <dbReference type="Proteomes" id="UP001149079"/>
    </source>
</evidence>